<dbReference type="KEGG" id="thao:NI17_008405"/>
<protein>
    <submittedName>
        <fullName evidence="1">Uncharacterized protein</fullName>
    </submittedName>
</protein>
<sequence length="327" mass="34446">MSQTGSDPIPLSDSHPPDLPRRRWAVVVLSVLAGALLASLWSFELVDGVIGDNVANTLLGYDAKETPISGLVAGTVFAFVTGLAGTFTACNIAVFGAIAPMARTTGLADGGRSALTRRVPRPGIVDSLRPIGWLALGMVLVSAGYGMVGVLLGDRLPQLSEAVLDSGVPVRLVQSSVVFGVIGLAFVYLGLAALRLVPDPLRPLSARFPNARLVVMGALIGGFLIGRPFPLFRAMFEYAAETGNPLYGAGVFVLQSLGNITVVVVLFLVLVHGTRGRFVGWLTAKPARIATVTAVAFVTVGAFTVLYWDLRVPSMFGVGWYPIVEWG</sequence>
<name>A0A399G663_9ACTN</name>
<dbReference type="EMBL" id="CP063196">
    <property type="protein sequence ID" value="UOE21149.1"/>
    <property type="molecule type" value="Genomic_DNA"/>
</dbReference>
<evidence type="ECO:0000313" key="1">
    <source>
        <dbReference type="EMBL" id="UOE21149.1"/>
    </source>
</evidence>
<reference evidence="1" key="1">
    <citation type="submission" date="2020-10" db="EMBL/GenBank/DDBJ databases">
        <title>De novo genome project of the cellulose decomposer Thermobifida halotolerans type strain.</title>
        <authorList>
            <person name="Nagy I."/>
            <person name="Horvath B."/>
            <person name="Kukolya J."/>
            <person name="Nagy I."/>
            <person name="Orsini M."/>
        </authorList>
    </citation>
    <scope>NUCLEOTIDE SEQUENCE</scope>
    <source>
        <strain evidence="1">DSM 44931</strain>
    </source>
</reference>
<organism evidence="1 2">
    <name type="scientific">Thermobifida halotolerans</name>
    <dbReference type="NCBI Taxonomy" id="483545"/>
    <lineage>
        <taxon>Bacteria</taxon>
        <taxon>Bacillati</taxon>
        <taxon>Actinomycetota</taxon>
        <taxon>Actinomycetes</taxon>
        <taxon>Streptosporangiales</taxon>
        <taxon>Nocardiopsidaceae</taxon>
        <taxon>Thermobifida</taxon>
    </lineage>
</organism>
<accession>A0A399G663</accession>
<keyword evidence="2" id="KW-1185">Reference proteome</keyword>
<dbReference type="RefSeq" id="WP_068690676.1">
    <property type="nucleotide sequence ID" value="NZ_CP063196.1"/>
</dbReference>
<proteinExistence type="predicted"/>
<evidence type="ECO:0000313" key="2">
    <source>
        <dbReference type="Proteomes" id="UP000265719"/>
    </source>
</evidence>
<dbReference type="AlphaFoldDB" id="A0A399G663"/>
<dbReference type="OrthoDB" id="2604909at2"/>
<gene>
    <name evidence="1" type="ORF">NI17_008405</name>
</gene>
<dbReference type="Proteomes" id="UP000265719">
    <property type="component" value="Chromosome"/>
</dbReference>